<keyword evidence="2" id="KW-1185">Reference proteome</keyword>
<protein>
    <submittedName>
        <fullName evidence="1">Uncharacterized protein</fullName>
    </submittedName>
</protein>
<dbReference type="PATRIC" id="fig|595434.4.peg.1618"/>
<evidence type="ECO:0000313" key="2">
    <source>
        <dbReference type="Proteomes" id="UP000036367"/>
    </source>
</evidence>
<evidence type="ECO:0000313" key="1">
    <source>
        <dbReference type="EMBL" id="KLU06486.1"/>
    </source>
</evidence>
<comment type="caution">
    <text evidence="1">The sequence shown here is derived from an EMBL/GenBank/DDBJ whole genome shotgun (WGS) entry which is preliminary data.</text>
</comment>
<dbReference type="EMBL" id="LECT01000015">
    <property type="protein sequence ID" value="KLU06486.1"/>
    <property type="molecule type" value="Genomic_DNA"/>
</dbReference>
<proteinExistence type="predicted"/>
<sequence length="71" mass="8053">MAVLENRFLARCFLLLVDVETNSGIADFALRVRLNDNVRRRGFVFQQIPLEIKLETETVTAALKVGADFVE</sequence>
<dbReference type="AlphaFoldDB" id="A0A0J1BIW0"/>
<gene>
    <name evidence="1" type="ORF">RISK_001697</name>
</gene>
<dbReference type="Proteomes" id="UP000036367">
    <property type="component" value="Unassembled WGS sequence"/>
</dbReference>
<reference evidence="1" key="1">
    <citation type="submission" date="2015-05" db="EMBL/GenBank/DDBJ databases">
        <title>Permanent draft genome of Rhodopirellula islandicus K833.</title>
        <authorList>
            <person name="Kizina J."/>
            <person name="Richter M."/>
            <person name="Glockner F.O."/>
            <person name="Harder J."/>
        </authorList>
    </citation>
    <scope>NUCLEOTIDE SEQUENCE [LARGE SCALE GENOMIC DNA]</scope>
    <source>
        <strain evidence="1">K833</strain>
    </source>
</reference>
<organism evidence="1 2">
    <name type="scientific">Rhodopirellula islandica</name>
    <dbReference type="NCBI Taxonomy" id="595434"/>
    <lineage>
        <taxon>Bacteria</taxon>
        <taxon>Pseudomonadati</taxon>
        <taxon>Planctomycetota</taxon>
        <taxon>Planctomycetia</taxon>
        <taxon>Pirellulales</taxon>
        <taxon>Pirellulaceae</taxon>
        <taxon>Rhodopirellula</taxon>
    </lineage>
</organism>
<name>A0A0J1BIW0_RHOIS</name>
<accession>A0A0J1BIW0</accession>